<organism evidence="1">
    <name type="scientific">Arundo donax</name>
    <name type="common">Giant reed</name>
    <name type="synonym">Donax arundinaceus</name>
    <dbReference type="NCBI Taxonomy" id="35708"/>
    <lineage>
        <taxon>Eukaryota</taxon>
        <taxon>Viridiplantae</taxon>
        <taxon>Streptophyta</taxon>
        <taxon>Embryophyta</taxon>
        <taxon>Tracheophyta</taxon>
        <taxon>Spermatophyta</taxon>
        <taxon>Magnoliopsida</taxon>
        <taxon>Liliopsida</taxon>
        <taxon>Poales</taxon>
        <taxon>Poaceae</taxon>
        <taxon>PACMAD clade</taxon>
        <taxon>Arundinoideae</taxon>
        <taxon>Arundineae</taxon>
        <taxon>Arundo</taxon>
    </lineage>
</organism>
<sequence>MPQNFLCFPTCRNNLPTLFKLAVPDIGKMILELINANPVVYEKKERCIRPSHARDEDASELIDQQEIFDIFFNLPFAQSTYRSCSDFSFCTMHCPDYFALLKLSTSHLRYKRP</sequence>
<proteinExistence type="predicted"/>
<accession>A0A0A8Y6K9</accession>
<dbReference type="AlphaFoldDB" id="A0A0A8Y6K9"/>
<evidence type="ECO:0000313" key="1">
    <source>
        <dbReference type="EMBL" id="JAD20708.1"/>
    </source>
</evidence>
<reference evidence="1" key="2">
    <citation type="journal article" date="2015" name="Data Brief">
        <title>Shoot transcriptome of the giant reed, Arundo donax.</title>
        <authorList>
            <person name="Barrero R.A."/>
            <person name="Guerrero F.D."/>
            <person name="Moolhuijzen P."/>
            <person name="Goolsby J.A."/>
            <person name="Tidwell J."/>
            <person name="Bellgard S.E."/>
            <person name="Bellgard M.I."/>
        </authorList>
    </citation>
    <scope>NUCLEOTIDE SEQUENCE</scope>
    <source>
        <tissue evidence="1">Shoot tissue taken approximately 20 cm above the soil surface</tissue>
    </source>
</reference>
<protein>
    <submittedName>
        <fullName evidence="1">Uncharacterized protein</fullName>
    </submittedName>
</protein>
<name>A0A0A8Y6K9_ARUDO</name>
<dbReference type="EMBL" id="GBRH01277187">
    <property type="protein sequence ID" value="JAD20708.1"/>
    <property type="molecule type" value="Transcribed_RNA"/>
</dbReference>
<reference evidence="1" key="1">
    <citation type="submission" date="2014-09" db="EMBL/GenBank/DDBJ databases">
        <authorList>
            <person name="Magalhaes I.L.F."/>
            <person name="Oliveira U."/>
            <person name="Santos F.R."/>
            <person name="Vidigal T.H.D.A."/>
            <person name="Brescovit A.D."/>
            <person name="Santos A.J."/>
        </authorList>
    </citation>
    <scope>NUCLEOTIDE SEQUENCE</scope>
    <source>
        <tissue evidence="1">Shoot tissue taken approximately 20 cm above the soil surface</tissue>
    </source>
</reference>